<keyword evidence="3" id="KW-1185">Reference proteome</keyword>
<dbReference type="Gene3D" id="1.20.120.520">
    <property type="entry name" value="nmb1532 protein domain like"/>
    <property type="match status" value="1"/>
</dbReference>
<sequence length="160" mass="18597">MLPRPGSRTGDQSLNIFEALRESHDRQRGYADALIQTSGDSQERAQAYKHLKEELQAHETAEERFFYIPLMEHDQGVDLSRHAISEHHEMDEMMEELDETEMSSPAWLATAKKLSEKVHHHLKEEEQKFFQMAGKILDEKQKQALAGKYVKEYEEQLAEG</sequence>
<dbReference type="Pfam" id="PF01814">
    <property type="entry name" value="Hemerythrin"/>
    <property type="match status" value="1"/>
</dbReference>
<dbReference type="EMBL" id="MUIO01000002">
    <property type="protein sequence ID" value="ORC62137.1"/>
    <property type="molecule type" value="Genomic_DNA"/>
</dbReference>
<protein>
    <submittedName>
        <fullName evidence="2">Hemerythrin</fullName>
    </submittedName>
</protein>
<feature type="domain" description="Hemerythrin-like" evidence="1">
    <location>
        <begin position="16"/>
        <end position="133"/>
    </location>
</feature>
<dbReference type="Proteomes" id="UP000192815">
    <property type="component" value="Unassembled WGS sequence"/>
</dbReference>
<accession>A0A1X0NE13</accession>
<evidence type="ECO:0000313" key="2">
    <source>
        <dbReference type="EMBL" id="ORC62137.1"/>
    </source>
</evidence>
<comment type="caution">
    <text evidence="2">The sequence shown here is derived from an EMBL/GenBank/DDBJ whole genome shotgun (WGS) entry which is preliminary data.</text>
</comment>
<proteinExistence type="predicted"/>
<evidence type="ECO:0000313" key="3">
    <source>
        <dbReference type="Proteomes" id="UP000192815"/>
    </source>
</evidence>
<gene>
    <name evidence="2" type="ORF">BZK31_00385</name>
</gene>
<evidence type="ECO:0000259" key="1">
    <source>
        <dbReference type="Pfam" id="PF01814"/>
    </source>
</evidence>
<dbReference type="PANTHER" id="PTHR35585">
    <property type="entry name" value="HHE DOMAIN PROTEIN (AFU_ORTHOLOGUE AFUA_4G00730)"/>
    <property type="match status" value="1"/>
</dbReference>
<dbReference type="InterPro" id="IPR012312">
    <property type="entry name" value="Hemerythrin-like"/>
</dbReference>
<dbReference type="AlphaFoldDB" id="A0A1X0NE13"/>
<name>A0A1X0NE13_9PSED</name>
<organism evidence="2 3">
    <name type="scientific">Pseudomonas floridensis</name>
    <dbReference type="NCBI Taxonomy" id="1958950"/>
    <lineage>
        <taxon>Bacteria</taxon>
        <taxon>Pseudomonadati</taxon>
        <taxon>Pseudomonadota</taxon>
        <taxon>Gammaproteobacteria</taxon>
        <taxon>Pseudomonadales</taxon>
        <taxon>Pseudomonadaceae</taxon>
        <taxon>Pseudomonas</taxon>
    </lineage>
</organism>
<dbReference type="OrthoDB" id="5523420at2"/>
<dbReference type="PANTHER" id="PTHR35585:SF1">
    <property type="entry name" value="HHE DOMAIN PROTEIN (AFU_ORTHOLOGUE AFUA_4G00730)"/>
    <property type="match status" value="1"/>
</dbReference>
<dbReference type="STRING" id="1958950.BZK31_00385"/>
<dbReference type="CDD" id="cd12108">
    <property type="entry name" value="Hr-like"/>
    <property type="match status" value="1"/>
</dbReference>
<reference evidence="3" key="1">
    <citation type="submission" date="2017-02" db="EMBL/GenBank/DDBJ databases">
        <title>Pseudomonas floridae sp. nov., a novel pathogenic bacterial species isolated from tomato.</title>
        <authorList>
            <person name="Timilsina S."/>
            <person name="Vallad G.E."/>
            <person name="Jones J.B."/>
        </authorList>
    </citation>
    <scope>NUCLEOTIDE SEQUENCE [LARGE SCALE GENOMIC DNA]</scope>
    <source>
        <strain evidence="3">GEV388</strain>
    </source>
</reference>